<comment type="similarity">
    <text evidence="2 11 12">Belongs to the RPAP2 family.</text>
</comment>
<proteinExistence type="inferred from homology"/>
<dbReference type="EC" id="3.1.3.16" evidence="12"/>
<evidence type="ECO:0000256" key="6">
    <source>
        <dbReference type="ARBA" id="ARBA00022833"/>
    </source>
</evidence>
<evidence type="ECO:0000313" key="14">
    <source>
        <dbReference type="EMBL" id="KAH1105987.1"/>
    </source>
</evidence>
<evidence type="ECO:0000259" key="13">
    <source>
        <dbReference type="PROSITE" id="PS51479"/>
    </source>
</evidence>
<sequence length="151" mass="17131">MAKDQSISGLEAVHEIQLHLLDGIRDERQLISSGSLISQSGYKDVVTERSISNICSYPLCRNPLPSEPRRRGRYQSSLKEHRVYDLQETNGFWSADCLINSRAFAGSLQEERCSFLNHAKLNVILSLFDDVDLAHEGLEMNVDLSVFKFED</sequence>
<dbReference type="PANTHER" id="PTHR14732:SF0">
    <property type="entry name" value="RNA POLYMERASE II SUBUNIT B1 CTD PHOSPHATASE RPAP2-RELATED"/>
    <property type="match status" value="1"/>
</dbReference>
<organism evidence="14 15">
    <name type="scientific">Gossypium stocksii</name>
    <dbReference type="NCBI Taxonomy" id="47602"/>
    <lineage>
        <taxon>Eukaryota</taxon>
        <taxon>Viridiplantae</taxon>
        <taxon>Streptophyta</taxon>
        <taxon>Embryophyta</taxon>
        <taxon>Tracheophyta</taxon>
        <taxon>Spermatophyta</taxon>
        <taxon>Magnoliopsida</taxon>
        <taxon>eudicotyledons</taxon>
        <taxon>Gunneridae</taxon>
        <taxon>Pentapetalae</taxon>
        <taxon>rosids</taxon>
        <taxon>malvids</taxon>
        <taxon>Malvales</taxon>
        <taxon>Malvaceae</taxon>
        <taxon>Malvoideae</taxon>
        <taxon>Gossypium</taxon>
    </lineage>
</organism>
<evidence type="ECO:0000256" key="7">
    <source>
        <dbReference type="ARBA" id="ARBA00022912"/>
    </source>
</evidence>
<comment type="function">
    <text evidence="12">Putative RNA polymerase II subunit B1 C-terminal domain (CTD) phosphatase involved in RNA polymerase II transcription regulation.</text>
</comment>
<evidence type="ECO:0000256" key="10">
    <source>
        <dbReference type="ARBA" id="ARBA00048336"/>
    </source>
</evidence>
<dbReference type="InterPro" id="IPR007308">
    <property type="entry name" value="Rtr1/RPAP2_dom"/>
</dbReference>
<name>A0A9D4A9W1_9ROSI</name>
<keyword evidence="15" id="KW-1185">Reference proteome</keyword>
<keyword evidence="3 12" id="KW-0479">Metal-binding</keyword>
<evidence type="ECO:0000256" key="1">
    <source>
        <dbReference type="ARBA" id="ARBA00004123"/>
    </source>
</evidence>
<dbReference type="GO" id="GO:0008420">
    <property type="term" value="F:RNA polymerase II CTD heptapeptide repeat phosphatase activity"/>
    <property type="evidence" value="ECO:0007669"/>
    <property type="project" value="UniProtKB-UniRule"/>
</dbReference>
<keyword evidence="8 12" id="KW-0539">Nucleus</keyword>
<evidence type="ECO:0000313" key="15">
    <source>
        <dbReference type="Proteomes" id="UP000828251"/>
    </source>
</evidence>
<dbReference type="GO" id="GO:0043175">
    <property type="term" value="F:RNA polymerase core enzyme binding"/>
    <property type="evidence" value="ECO:0007669"/>
    <property type="project" value="UniProtKB-UniRule"/>
</dbReference>
<keyword evidence="5 12" id="KW-0378">Hydrolase</keyword>
<keyword evidence="6 12" id="KW-0862">Zinc</keyword>
<dbReference type="AlphaFoldDB" id="A0A9D4A9W1"/>
<comment type="catalytic activity">
    <reaction evidence="10 12">
        <text>O-phospho-L-threonyl-[protein] + H2O = L-threonyl-[protein] + phosphate</text>
        <dbReference type="Rhea" id="RHEA:47004"/>
        <dbReference type="Rhea" id="RHEA-COMP:11060"/>
        <dbReference type="Rhea" id="RHEA-COMP:11605"/>
        <dbReference type="ChEBI" id="CHEBI:15377"/>
        <dbReference type="ChEBI" id="CHEBI:30013"/>
        <dbReference type="ChEBI" id="CHEBI:43474"/>
        <dbReference type="ChEBI" id="CHEBI:61977"/>
        <dbReference type="EC" id="3.1.3.16"/>
    </reaction>
</comment>
<accession>A0A9D4A9W1</accession>
<evidence type="ECO:0000256" key="2">
    <source>
        <dbReference type="ARBA" id="ARBA00005676"/>
    </source>
</evidence>
<protein>
    <recommendedName>
        <fullName evidence="12">RNA polymerase II subunit B1 CTD phosphatase RPAP2 homolog</fullName>
        <ecNumber evidence="12">3.1.3.16</ecNumber>
    </recommendedName>
</protein>
<reference evidence="14 15" key="1">
    <citation type="journal article" date="2021" name="Plant Biotechnol. J.">
        <title>Multi-omics assisted identification of the key and species-specific regulatory components of drought-tolerant mechanisms in Gossypium stocksii.</title>
        <authorList>
            <person name="Yu D."/>
            <person name="Ke L."/>
            <person name="Zhang D."/>
            <person name="Wu Y."/>
            <person name="Sun Y."/>
            <person name="Mei J."/>
            <person name="Sun J."/>
            <person name="Sun Y."/>
        </authorList>
    </citation>
    <scope>NUCLEOTIDE SEQUENCE [LARGE SCALE GENOMIC DNA]</scope>
    <source>
        <strain evidence="15">cv. E1</strain>
        <tissue evidence="14">Leaf</tissue>
    </source>
</reference>
<dbReference type="Pfam" id="PF04181">
    <property type="entry name" value="RPAP2_Rtr1"/>
    <property type="match status" value="1"/>
</dbReference>
<evidence type="ECO:0000256" key="8">
    <source>
        <dbReference type="ARBA" id="ARBA00023242"/>
    </source>
</evidence>
<evidence type="ECO:0000256" key="11">
    <source>
        <dbReference type="PROSITE-ProRule" id="PRU00812"/>
    </source>
</evidence>
<evidence type="ECO:0000256" key="4">
    <source>
        <dbReference type="ARBA" id="ARBA00022771"/>
    </source>
</evidence>
<comment type="caution">
    <text evidence="14">The sequence shown here is derived from an EMBL/GenBank/DDBJ whole genome shotgun (WGS) entry which is preliminary data.</text>
</comment>
<comment type="catalytic activity">
    <reaction evidence="9 12">
        <text>O-phospho-L-seryl-[protein] + H2O = L-seryl-[protein] + phosphate</text>
        <dbReference type="Rhea" id="RHEA:20629"/>
        <dbReference type="Rhea" id="RHEA-COMP:9863"/>
        <dbReference type="Rhea" id="RHEA-COMP:11604"/>
        <dbReference type="ChEBI" id="CHEBI:15377"/>
        <dbReference type="ChEBI" id="CHEBI:29999"/>
        <dbReference type="ChEBI" id="CHEBI:43474"/>
        <dbReference type="ChEBI" id="CHEBI:83421"/>
        <dbReference type="EC" id="3.1.3.16"/>
    </reaction>
</comment>
<dbReference type="InterPro" id="IPR038534">
    <property type="entry name" value="Rtr1/RPAP2_sf"/>
</dbReference>
<dbReference type="GO" id="GO:0008270">
    <property type="term" value="F:zinc ion binding"/>
    <property type="evidence" value="ECO:0007669"/>
    <property type="project" value="UniProtKB-KW"/>
</dbReference>
<comment type="subcellular location">
    <subcellularLocation>
        <location evidence="1 12">Nucleus</location>
    </subcellularLocation>
</comment>
<dbReference type="GO" id="GO:0005737">
    <property type="term" value="C:cytoplasm"/>
    <property type="evidence" value="ECO:0007669"/>
    <property type="project" value="TreeGrafter"/>
</dbReference>
<evidence type="ECO:0000256" key="3">
    <source>
        <dbReference type="ARBA" id="ARBA00022723"/>
    </source>
</evidence>
<dbReference type="PROSITE" id="PS51479">
    <property type="entry name" value="ZF_RTR1"/>
    <property type="match status" value="1"/>
</dbReference>
<evidence type="ECO:0000256" key="12">
    <source>
        <dbReference type="RuleBase" id="RU367080"/>
    </source>
</evidence>
<feature type="domain" description="RTR1-type" evidence="13">
    <location>
        <begin position="32"/>
        <end position="117"/>
    </location>
</feature>
<dbReference type="Proteomes" id="UP000828251">
    <property type="component" value="Unassembled WGS sequence"/>
</dbReference>
<keyword evidence="4 12" id="KW-0863">Zinc-finger</keyword>
<dbReference type="EMBL" id="JAIQCV010000004">
    <property type="protein sequence ID" value="KAH1105987.1"/>
    <property type="molecule type" value="Genomic_DNA"/>
</dbReference>
<dbReference type="PANTHER" id="PTHR14732">
    <property type="entry name" value="RNA POLYMERASE II SUBUNIT B1 CTD PHOSPHATASE RPAP2-RELATED"/>
    <property type="match status" value="1"/>
</dbReference>
<dbReference type="Gene3D" id="1.25.40.820">
    <property type="match status" value="1"/>
</dbReference>
<gene>
    <name evidence="14" type="ORF">J1N35_009755</name>
</gene>
<evidence type="ECO:0000256" key="5">
    <source>
        <dbReference type="ARBA" id="ARBA00022801"/>
    </source>
</evidence>
<dbReference type="GO" id="GO:0005634">
    <property type="term" value="C:nucleus"/>
    <property type="evidence" value="ECO:0007669"/>
    <property type="project" value="UniProtKB-SubCell"/>
</dbReference>
<keyword evidence="7 12" id="KW-0904">Protein phosphatase</keyword>
<dbReference type="OrthoDB" id="2590500at2759"/>
<evidence type="ECO:0000256" key="9">
    <source>
        <dbReference type="ARBA" id="ARBA00047761"/>
    </source>
</evidence>
<dbReference type="InterPro" id="IPR039693">
    <property type="entry name" value="Rtr1/RPAP2"/>
</dbReference>